<reference evidence="2 3" key="1">
    <citation type="submission" date="2016-06" db="EMBL/GenBank/DDBJ databases">
        <title>Comparative genomics of the ectomycorrhizal sister species Rhizopogon vinicolor and Rhizopogon vesiculosus (Basidiomycota: Boletales) reveals a divergence of the mating type B locus.</title>
        <authorList>
            <consortium name="DOE Joint Genome Institute"/>
            <person name="Mujic A.B."/>
            <person name="Kuo A."/>
            <person name="Tritt A."/>
            <person name="Lipzen A."/>
            <person name="Chen C."/>
            <person name="Johnson J."/>
            <person name="Sharma A."/>
            <person name="Barry K."/>
            <person name="Grigoriev I.V."/>
            <person name="Spatafora J.W."/>
        </authorList>
    </citation>
    <scope>NUCLEOTIDE SEQUENCE [LARGE SCALE GENOMIC DNA]</scope>
    <source>
        <strain evidence="2 3">AM-OR11-026</strain>
    </source>
</reference>
<keyword evidence="1" id="KW-1133">Transmembrane helix</keyword>
<sequence length="133" mass="14569">MTPAFIRAEREVLDLGGAIAIAILPLPADGASIVKLDLHDSPTHAPGTIVIMICCMLLRCLYFLQSPFHSDTKDLHLWVTCPRFDFVPYDIRQQYNHICTYQDQLDVCISGTSAHPSPVCTGSTGSCSRASAF</sequence>
<feature type="transmembrane region" description="Helical" evidence="1">
    <location>
        <begin position="45"/>
        <end position="64"/>
    </location>
</feature>
<keyword evidence="3" id="KW-1185">Reference proteome</keyword>
<evidence type="ECO:0000256" key="1">
    <source>
        <dbReference type="SAM" id="Phobius"/>
    </source>
</evidence>
<dbReference type="Proteomes" id="UP000092154">
    <property type="component" value="Unassembled WGS sequence"/>
</dbReference>
<evidence type="ECO:0000313" key="3">
    <source>
        <dbReference type="Proteomes" id="UP000092154"/>
    </source>
</evidence>
<keyword evidence="1" id="KW-0472">Membrane</keyword>
<name>A0A1B7MVH1_9AGAM</name>
<dbReference type="InParanoid" id="A0A1B7MVH1"/>
<accession>A0A1B7MVH1</accession>
<evidence type="ECO:0000313" key="2">
    <source>
        <dbReference type="EMBL" id="OAX36580.1"/>
    </source>
</evidence>
<organism evidence="2 3">
    <name type="scientific">Rhizopogon vinicolor AM-OR11-026</name>
    <dbReference type="NCBI Taxonomy" id="1314800"/>
    <lineage>
        <taxon>Eukaryota</taxon>
        <taxon>Fungi</taxon>
        <taxon>Dikarya</taxon>
        <taxon>Basidiomycota</taxon>
        <taxon>Agaricomycotina</taxon>
        <taxon>Agaricomycetes</taxon>
        <taxon>Agaricomycetidae</taxon>
        <taxon>Boletales</taxon>
        <taxon>Suillineae</taxon>
        <taxon>Rhizopogonaceae</taxon>
        <taxon>Rhizopogon</taxon>
    </lineage>
</organism>
<proteinExistence type="predicted"/>
<dbReference type="AlphaFoldDB" id="A0A1B7MVH1"/>
<keyword evidence="1" id="KW-0812">Transmembrane</keyword>
<protein>
    <submittedName>
        <fullName evidence="2">Uncharacterized protein</fullName>
    </submittedName>
</protein>
<gene>
    <name evidence="2" type="ORF">K503DRAFT_772358</name>
</gene>
<dbReference type="EMBL" id="KV448406">
    <property type="protein sequence ID" value="OAX36580.1"/>
    <property type="molecule type" value="Genomic_DNA"/>
</dbReference>
<feature type="transmembrane region" description="Helical" evidence="1">
    <location>
        <begin position="12"/>
        <end position="33"/>
    </location>
</feature>